<dbReference type="Pfam" id="PF12833">
    <property type="entry name" value="HTH_18"/>
    <property type="match status" value="1"/>
</dbReference>
<reference evidence="5" key="1">
    <citation type="submission" date="2020-05" db="EMBL/GenBank/DDBJ databases">
        <authorList>
            <person name="Zhu T."/>
            <person name="Keshari N."/>
            <person name="Lu X."/>
        </authorList>
    </citation>
    <scope>NUCLEOTIDE SEQUENCE</scope>
    <source>
        <strain evidence="5">NK1-12</strain>
    </source>
</reference>
<dbReference type="EMBL" id="CP053586">
    <property type="protein sequence ID" value="WNZ21650.1"/>
    <property type="molecule type" value="Genomic_DNA"/>
</dbReference>
<gene>
    <name evidence="5" type="ORF">HJG54_01355</name>
</gene>
<dbReference type="RefSeq" id="WP_316432918.1">
    <property type="nucleotide sequence ID" value="NZ_CP053586.1"/>
</dbReference>
<keyword evidence="1" id="KW-0805">Transcription regulation</keyword>
<dbReference type="AlphaFoldDB" id="A0AA96WBT5"/>
<dbReference type="InterPro" id="IPR018060">
    <property type="entry name" value="HTH_AraC"/>
</dbReference>
<dbReference type="SUPFAM" id="SSF46689">
    <property type="entry name" value="Homeodomain-like"/>
    <property type="match status" value="2"/>
</dbReference>
<dbReference type="PROSITE" id="PS01124">
    <property type="entry name" value="HTH_ARAC_FAMILY_2"/>
    <property type="match status" value="1"/>
</dbReference>
<sequence>MAIDMAIVLSAEDYEDRLQADQSRTETICHPDPFETKYTWSTVMDQGWFRDLQLRDLWLTIEENQVKEDVVYKADSASWGPASSFFVSGTLKNRHLGLTDENLEAPGGHYLECVQDGIETDRWFTGEQVLRIRFGLKLNAIHQFAESFGLPQELQALTNGEFPTSFYRQGTITPEMRVILHQILQCPYQGSIKQMYLEAKVLELSALQFAQFAEEDSVCQPLPRLKLDEIERLYHARDILINQPEHPPSILSLARQVGLNDFKLKQGFRQIFGTTVFGYLRDYRLEQARLLLAENQLTVQQVARAIGYSHSGYFAKAFKQKFGVSPKAYQLNGVNGGRSLP</sequence>
<evidence type="ECO:0000256" key="1">
    <source>
        <dbReference type="ARBA" id="ARBA00023015"/>
    </source>
</evidence>
<evidence type="ECO:0000256" key="2">
    <source>
        <dbReference type="ARBA" id="ARBA00023125"/>
    </source>
</evidence>
<dbReference type="GO" id="GO:0003700">
    <property type="term" value="F:DNA-binding transcription factor activity"/>
    <property type="evidence" value="ECO:0007669"/>
    <property type="project" value="InterPro"/>
</dbReference>
<dbReference type="InterPro" id="IPR020449">
    <property type="entry name" value="Tscrpt_reg_AraC-type_HTH"/>
</dbReference>
<protein>
    <submittedName>
        <fullName evidence="5">Helix-turn-helix transcriptional regulator</fullName>
    </submittedName>
</protein>
<name>A0AA96WBT5_9CYAN</name>
<keyword evidence="3" id="KW-0804">Transcription</keyword>
<dbReference type="PANTHER" id="PTHR47893">
    <property type="entry name" value="REGULATORY PROTEIN PCHR"/>
    <property type="match status" value="1"/>
</dbReference>
<accession>A0AA96WBT5</accession>
<dbReference type="PANTHER" id="PTHR47893:SF1">
    <property type="entry name" value="REGULATORY PROTEIN PCHR"/>
    <property type="match status" value="1"/>
</dbReference>
<dbReference type="InterPro" id="IPR018062">
    <property type="entry name" value="HTH_AraC-typ_CS"/>
</dbReference>
<evidence type="ECO:0000256" key="3">
    <source>
        <dbReference type="ARBA" id="ARBA00023163"/>
    </source>
</evidence>
<dbReference type="InterPro" id="IPR053142">
    <property type="entry name" value="PchR_regulatory_protein"/>
</dbReference>
<dbReference type="InterPro" id="IPR009057">
    <property type="entry name" value="Homeodomain-like_sf"/>
</dbReference>
<dbReference type="GO" id="GO:0043565">
    <property type="term" value="F:sequence-specific DNA binding"/>
    <property type="evidence" value="ECO:0007669"/>
    <property type="project" value="InterPro"/>
</dbReference>
<dbReference type="SMART" id="SM00342">
    <property type="entry name" value="HTH_ARAC"/>
    <property type="match status" value="1"/>
</dbReference>
<organism evidence="5">
    <name type="scientific">Leptolyngbya sp. NK1-12</name>
    <dbReference type="NCBI Taxonomy" id="2547451"/>
    <lineage>
        <taxon>Bacteria</taxon>
        <taxon>Bacillati</taxon>
        <taxon>Cyanobacteriota</taxon>
        <taxon>Cyanophyceae</taxon>
        <taxon>Leptolyngbyales</taxon>
        <taxon>Leptolyngbyaceae</taxon>
        <taxon>Leptolyngbya group</taxon>
        <taxon>Leptolyngbya</taxon>
    </lineage>
</organism>
<proteinExistence type="predicted"/>
<dbReference type="Gene3D" id="1.10.10.60">
    <property type="entry name" value="Homeodomain-like"/>
    <property type="match status" value="2"/>
</dbReference>
<evidence type="ECO:0000259" key="4">
    <source>
        <dbReference type="PROSITE" id="PS01124"/>
    </source>
</evidence>
<dbReference type="PROSITE" id="PS00041">
    <property type="entry name" value="HTH_ARAC_FAMILY_1"/>
    <property type="match status" value="1"/>
</dbReference>
<feature type="domain" description="HTH araC/xylS-type" evidence="4">
    <location>
        <begin position="234"/>
        <end position="332"/>
    </location>
</feature>
<evidence type="ECO:0000313" key="5">
    <source>
        <dbReference type="EMBL" id="WNZ21650.1"/>
    </source>
</evidence>
<dbReference type="PRINTS" id="PR00032">
    <property type="entry name" value="HTHARAC"/>
</dbReference>
<keyword evidence="2" id="KW-0238">DNA-binding</keyword>